<dbReference type="RefSeq" id="WP_110832905.1">
    <property type="nucleotide sequence ID" value="NZ_BMQG01000018.1"/>
</dbReference>
<name>A0A8H9GS90_9DEIO</name>
<evidence type="ECO:0000256" key="3">
    <source>
        <dbReference type="ARBA" id="ARBA00023125"/>
    </source>
</evidence>
<accession>A0A8H9GS90</accession>
<organism evidence="5 6">
    <name type="scientific">Deinococcus arenae</name>
    <dbReference type="NCBI Taxonomy" id="1452751"/>
    <lineage>
        <taxon>Bacteria</taxon>
        <taxon>Thermotogati</taxon>
        <taxon>Deinococcota</taxon>
        <taxon>Deinococci</taxon>
        <taxon>Deinococcales</taxon>
        <taxon>Deinococcaceae</taxon>
        <taxon>Deinococcus</taxon>
    </lineage>
</organism>
<proteinExistence type="inferred from homology"/>
<dbReference type="NCBIfam" id="TIGR00180">
    <property type="entry name" value="parB_part"/>
    <property type="match status" value="1"/>
</dbReference>
<dbReference type="GO" id="GO:0005694">
    <property type="term" value="C:chromosome"/>
    <property type="evidence" value="ECO:0007669"/>
    <property type="project" value="TreeGrafter"/>
</dbReference>
<dbReference type="Gene3D" id="1.10.10.2830">
    <property type="match status" value="1"/>
</dbReference>
<comment type="caution">
    <text evidence="5">The sequence shown here is derived from an EMBL/GenBank/DDBJ whole genome shotgun (WGS) entry which is preliminary data.</text>
</comment>
<dbReference type="Pfam" id="PF02195">
    <property type="entry name" value="ParB_N"/>
    <property type="match status" value="1"/>
</dbReference>
<evidence type="ECO:0000313" key="6">
    <source>
        <dbReference type="Proteomes" id="UP000600547"/>
    </source>
</evidence>
<dbReference type="InterPro" id="IPR004437">
    <property type="entry name" value="ParB/RepB/Spo0J"/>
</dbReference>
<comment type="similarity">
    <text evidence="1">Belongs to the ParB family.</text>
</comment>
<dbReference type="CDD" id="cd16393">
    <property type="entry name" value="SPO0J_N"/>
    <property type="match status" value="1"/>
</dbReference>
<dbReference type="PANTHER" id="PTHR33375">
    <property type="entry name" value="CHROMOSOME-PARTITIONING PROTEIN PARB-RELATED"/>
    <property type="match status" value="1"/>
</dbReference>
<evidence type="ECO:0000256" key="2">
    <source>
        <dbReference type="ARBA" id="ARBA00022829"/>
    </source>
</evidence>
<dbReference type="Gene3D" id="3.90.1530.30">
    <property type="match status" value="1"/>
</dbReference>
<dbReference type="AlphaFoldDB" id="A0A8H9GS90"/>
<reference evidence="6" key="1">
    <citation type="journal article" date="2019" name="Int. J. Syst. Evol. Microbiol.">
        <title>The Global Catalogue of Microorganisms (GCM) 10K type strain sequencing project: providing services to taxonomists for standard genome sequencing and annotation.</title>
        <authorList>
            <consortium name="The Broad Institute Genomics Platform"/>
            <consortium name="The Broad Institute Genome Sequencing Center for Infectious Disease"/>
            <person name="Wu L."/>
            <person name="Ma J."/>
        </authorList>
    </citation>
    <scope>NUCLEOTIDE SEQUENCE [LARGE SCALE GENOMIC DNA]</scope>
    <source>
        <strain evidence="6">JCM 31047</strain>
    </source>
</reference>
<dbReference type="GO" id="GO:0003677">
    <property type="term" value="F:DNA binding"/>
    <property type="evidence" value="ECO:0007669"/>
    <property type="project" value="UniProtKB-KW"/>
</dbReference>
<keyword evidence="3" id="KW-0238">DNA-binding</keyword>
<dbReference type="PANTHER" id="PTHR33375:SF7">
    <property type="entry name" value="CHROMOSOME 2-PARTITIONING PROTEIN PARB-RELATED"/>
    <property type="match status" value="1"/>
</dbReference>
<dbReference type="FunFam" id="1.10.10.2830:FF:000003">
    <property type="entry name" value="Probable chromosome 2-partitioning protein ParB"/>
    <property type="match status" value="1"/>
</dbReference>
<evidence type="ECO:0000313" key="5">
    <source>
        <dbReference type="EMBL" id="GGM55708.1"/>
    </source>
</evidence>
<keyword evidence="6" id="KW-1185">Reference proteome</keyword>
<dbReference type="SUPFAM" id="SSF110849">
    <property type="entry name" value="ParB/Sulfiredoxin"/>
    <property type="match status" value="1"/>
</dbReference>
<dbReference type="InterPro" id="IPR036086">
    <property type="entry name" value="ParB/Sulfiredoxin_sf"/>
</dbReference>
<evidence type="ECO:0000259" key="4">
    <source>
        <dbReference type="SMART" id="SM00470"/>
    </source>
</evidence>
<sequence>MSRRKSPVNRDGLAGLLGASAQLAQVSDEPRTMSVAALQPGAGQPRRAFDDRTLAALAESIRTQGVLQPLLIRPAGHGYEIVAGERRWRAAQLAGLQEVPVIIRNFTNREARQVALIENLQREDLNVLDEVDAKLELASHALNLQPEQTRARLMQMLREEPGPDHTALESLFTSLGETWTNFAKTKLRVLNWPAPILDAVRSGLPYTLGGVIAAAPAALHDELLTKARQGASREELKALIRQLTVTAQTDLPLVQVGRLLSNRRWVASLNAKQQKDIDRWLAGMPAAVQDALKKQGS</sequence>
<dbReference type="EMBL" id="BMQG01000018">
    <property type="protein sequence ID" value="GGM55708.1"/>
    <property type="molecule type" value="Genomic_DNA"/>
</dbReference>
<dbReference type="SMART" id="SM00470">
    <property type="entry name" value="ParB"/>
    <property type="match status" value="1"/>
</dbReference>
<gene>
    <name evidence="5" type="primary">parB2</name>
    <name evidence="5" type="ORF">GCM10008956_34500</name>
</gene>
<dbReference type="GO" id="GO:0007059">
    <property type="term" value="P:chromosome segregation"/>
    <property type="evidence" value="ECO:0007669"/>
    <property type="project" value="UniProtKB-KW"/>
</dbReference>
<dbReference type="SUPFAM" id="SSF109709">
    <property type="entry name" value="KorB DNA-binding domain-like"/>
    <property type="match status" value="1"/>
</dbReference>
<protein>
    <submittedName>
        <fullName evidence="5">Putative chromosome 2-partitioning protein ParB</fullName>
    </submittedName>
</protein>
<dbReference type="InterPro" id="IPR050336">
    <property type="entry name" value="Chromosome_partition/occlusion"/>
</dbReference>
<evidence type="ECO:0000256" key="1">
    <source>
        <dbReference type="ARBA" id="ARBA00006295"/>
    </source>
</evidence>
<feature type="domain" description="ParB-like N-terminal" evidence="4">
    <location>
        <begin position="31"/>
        <end position="120"/>
    </location>
</feature>
<dbReference type="Proteomes" id="UP000600547">
    <property type="component" value="Unassembled WGS sequence"/>
</dbReference>
<keyword evidence="2" id="KW-0159">Chromosome partition</keyword>
<dbReference type="InterPro" id="IPR003115">
    <property type="entry name" value="ParB_N"/>
</dbReference>
<dbReference type="FunFam" id="3.90.1530.30:FF:000001">
    <property type="entry name" value="Chromosome partitioning protein ParB"/>
    <property type="match status" value="1"/>
</dbReference>